<gene>
    <name evidence="1" type="ORF">AVEN_221418_1</name>
</gene>
<dbReference type="Proteomes" id="UP000499080">
    <property type="component" value="Unassembled WGS sequence"/>
</dbReference>
<accession>A0A4Y2PNZ4</accession>
<dbReference type="OrthoDB" id="6435025at2759"/>
<dbReference type="EMBL" id="BGPR01011723">
    <property type="protein sequence ID" value="GBN52653.1"/>
    <property type="molecule type" value="Genomic_DNA"/>
</dbReference>
<protein>
    <submittedName>
        <fullName evidence="1">Uncharacterized protein</fullName>
    </submittedName>
</protein>
<sequence length="150" mass="16130">MNAISSGERVAFLPLRVAICVNIGSVGGAKLNAARVLSWLQISHAQQAVKKEALDPGTVQMLSNILESLDAFRNDRLRDLEKIRFATPPGNGTTVTRIGDITDTPTNSSVSEHIKALKEGIMGHNPVKKTFGYKVTVYTSPIGEDGKGKD</sequence>
<proteinExistence type="predicted"/>
<organism evidence="1 2">
    <name type="scientific">Araneus ventricosus</name>
    <name type="common">Orbweaver spider</name>
    <name type="synonym">Epeira ventricosa</name>
    <dbReference type="NCBI Taxonomy" id="182803"/>
    <lineage>
        <taxon>Eukaryota</taxon>
        <taxon>Metazoa</taxon>
        <taxon>Ecdysozoa</taxon>
        <taxon>Arthropoda</taxon>
        <taxon>Chelicerata</taxon>
        <taxon>Arachnida</taxon>
        <taxon>Araneae</taxon>
        <taxon>Araneomorphae</taxon>
        <taxon>Entelegynae</taxon>
        <taxon>Araneoidea</taxon>
        <taxon>Araneidae</taxon>
        <taxon>Araneus</taxon>
    </lineage>
</organism>
<reference evidence="1 2" key="1">
    <citation type="journal article" date="2019" name="Sci. Rep.">
        <title>Orb-weaving spider Araneus ventricosus genome elucidates the spidroin gene catalogue.</title>
        <authorList>
            <person name="Kono N."/>
            <person name="Nakamura H."/>
            <person name="Ohtoshi R."/>
            <person name="Moran D.A.P."/>
            <person name="Shinohara A."/>
            <person name="Yoshida Y."/>
            <person name="Fujiwara M."/>
            <person name="Mori M."/>
            <person name="Tomita M."/>
            <person name="Arakawa K."/>
        </authorList>
    </citation>
    <scope>NUCLEOTIDE SEQUENCE [LARGE SCALE GENOMIC DNA]</scope>
</reference>
<evidence type="ECO:0000313" key="2">
    <source>
        <dbReference type="Proteomes" id="UP000499080"/>
    </source>
</evidence>
<comment type="caution">
    <text evidence="1">The sequence shown here is derived from an EMBL/GenBank/DDBJ whole genome shotgun (WGS) entry which is preliminary data.</text>
</comment>
<dbReference type="AlphaFoldDB" id="A0A4Y2PNZ4"/>
<name>A0A4Y2PNZ4_ARAVE</name>
<keyword evidence="2" id="KW-1185">Reference proteome</keyword>
<evidence type="ECO:0000313" key="1">
    <source>
        <dbReference type="EMBL" id="GBN52653.1"/>
    </source>
</evidence>